<comment type="catalytic activity">
    <reaction evidence="15">
        <text>an N,N'-diacetylchitobiosyl-diphospho-di-trans,poly-cis-dolichol + GDP-alpha-D-mannose = a beta-D-Man-(1-&gt;4)-beta-D-GlcNAc-(1-&gt;4)-alpha-D-GlcNAc-diphospho-di-trans,poly-cis-dolichol + GDP + H(+)</text>
        <dbReference type="Rhea" id="RHEA:13865"/>
        <dbReference type="Rhea" id="RHEA-COMP:19510"/>
        <dbReference type="Rhea" id="RHEA-COMP:19511"/>
        <dbReference type="ChEBI" id="CHEBI:15378"/>
        <dbReference type="ChEBI" id="CHEBI:57269"/>
        <dbReference type="ChEBI" id="CHEBI:57527"/>
        <dbReference type="ChEBI" id="CHEBI:58189"/>
        <dbReference type="ChEBI" id="CHEBI:58472"/>
        <dbReference type="EC" id="2.4.1.142"/>
    </reaction>
    <physiologicalReaction direction="left-to-right" evidence="15">
        <dbReference type="Rhea" id="RHEA:13866"/>
    </physiologicalReaction>
</comment>
<comment type="function">
    <text evidence="11">Participates in the formation of the lipid-linked precursor oligosaccharide for N-glycosylation. Involved in assembling the dolichol-pyrophosphate-GlcNAc(2)-Man(5) intermediate on the cytoplasmic surface of the ER.</text>
</comment>
<dbReference type="EC" id="2.4.1.142" evidence="3"/>
<dbReference type="OrthoDB" id="614844at2759"/>
<dbReference type="Proteomes" id="UP000054107">
    <property type="component" value="Unassembled WGS sequence"/>
</dbReference>
<evidence type="ECO:0000256" key="11">
    <source>
        <dbReference type="ARBA" id="ARBA00024899"/>
    </source>
</evidence>
<gene>
    <name evidence="17" type="primary">PARPA_09478.1 scaffold 36645</name>
</gene>
<comment type="pathway">
    <text evidence="2">Protein modification; protein glycosylation.</text>
</comment>
<keyword evidence="10" id="KW-0472">Membrane</keyword>
<dbReference type="Pfam" id="PF00534">
    <property type="entry name" value="Glycos_transf_1"/>
    <property type="match status" value="1"/>
</dbReference>
<dbReference type="EMBL" id="LN732021">
    <property type="protein sequence ID" value="CEP15273.1"/>
    <property type="molecule type" value="Genomic_DNA"/>
</dbReference>
<evidence type="ECO:0000256" key="6">
    <source>
        <dbReference type="ARBA" id="ARBA00022679"/>
    </source>
</evidence>
<evidence type="ECO:0000256" key="12">
    <source>
        <dbReference type="ARBA" id="ARBA00031434"/>
    </source>
</evidence>
<dbReference type="AlphaFoldDB" id="A0A0B7NJZ6"/>
<dbReference type="STRING" id="35722.A0A0B7NJZ6"/>
<dbReference type="PANTHER" id="PTHR13036:SF0">
    <property type="entry name" value="CHITOBIOSYLDIPHOSPHODOLICHOL BETA-MANNOSYLTRANSFERASE"/>
    <property type="match status" value="1"/>
</dbReference>
<dbReference type="SUPFAM" id="SSF53756">
    <property type="entry name" value="UDP-Glycosyltransferase/glycogen phosphorylase"/>
    <property type="match status" value="1"/>
</dbReference>
<keyword evidence="6" id="KW-0808">Transferase</keyword>
<evidence type="ECO:0000256" key="1">
    <source>
        <dbReference type="ARBA" id="ARBA00004389"/>
    </source>
</evidence>
<evidence type="ECO:0000256" key="7">
    <source>
        <dbReference type="ARBA" id="ARBA00022692"/>
    </source>
</evidence>
<organism evidence="17 18">
    <name type="scientific">Parasitella parasitica</name>
    <dbReference type="NCBI Taxonomy" id="35722"/>
    <lineage>
        <taxon>Eukaryota</taxon>
        <taxon>Fungi</taxon>
        <taxon>Fungi incertae sedis</taxon>
        <taxon>Mucoromycota</taxon>
        <taxon>Mucoromycotina</taxon>
        <taxon>Mucoromycetes</taxon>
        <taxon>Mucorales</taxon>
        <taxon>Mucorineae</taxon>
        <taxon>Mucoraceae</taxon>
        <taxon>Parasitella</taxon>
    </lineage>
</organism>
<comment type="subcellular location">
    <subcellularLocation>
        <location evidence="1">Endoplasmic reticulum membrane</location>
        <topology evidence="1">Single-pass membrane protein</topology>
    </subcellularLocation>
</comment>
<protein>
    <recommendedName>
        <fullName evidence="4">Chitobiosyldiphosphodolichol beta-mannosyltransferase</fullName>
        <ecNumber evidence="3">2.4.1.142</ecNumber>
    </recommendedName>
    <alternativeName>
        <fullName evidence="13">Beta-1,4-mannosyltransferase</fullName>
    </alternativeName>
    <alternativeName>
        <fullName evidence="14">GDP-Man:GlcNAc2-PP-dolichol mannosyltransferase</fullName>
    </alternativeName>
    <alternativeName>
        <fullName evidence="12">GDP-mannose-dolichol diphosphochitobiose mannosyltransferase</fullName>
    </alternativeName>
</protein>
<evidence type="ECO:0000256" key="3">
    <source>
        <dbReference type="ARBA" id="ARBA00012611"/>
    </source>
</evidence>
<evidence type="ECO:0000256" key="15">
    <source>
        <dbReference type="ARBA" id="ARBA00045071"/>
    </source>
</evidence>
<dbReference type="Gene3D" id="3.40.50.2000">
    <property type="entry name" value="Glycogen Phosphorylase B"/>
    <property type="match status" value="1"/>
</dbReference>
<dbReference type="InterPro" id="IPR001296">
    <property type="entry name" value="Glyco_trans_1"/>
</dbReference>
<accession>A0A0B7NJZ6</accession>
<evidence type="ECO:0000256" key="14">
    <source>
        <dbReference type="ARBA" id="ARBA00033088"/>
    </source>
</evidence>
<name>A0A0B7NJZ6_9FUNG</name>
<evidence type="ECO:0000259" key="16">
    <source>
        <dbReference type="Pfam" id="PF00534"/>
    </source>
</evidence>
<keyword evidence="5" id="KW-0328">Glycosyltransferase</keyword>
<evidence type="ECO:0000256" key="9">
    <source>
        <dbReference type="ARBA" id="ARBA00022989"/>
    </source>
</evidence>
<reference evidence="17 18" key="1">
    <citation type="submission" date="2014-09" db="EMBL/GenBank/DDBJ databases">
        <authorList>
            <person name="Ellenberger Sabrina"/>
        </authorList>
    </citation>
    <scope>NUCLEOTIDE SEQUENCE [LARGE SCALE GENOMIC DNA]</scope>
    <source>
        <strain evidence="17 18">CBS 412.66</strain>
    </source>
</reference>
<keyword evidence="9" id="KW-1133">Transmembrane helix</keyword>
<evidence type="ECO:0000313" key="17">
    <source>
        <dbReference type="EMBL" id="CEP15273.1"/>
    </source>
</evidence>
<proteinExistence type="predicted"/>
<evidence type="ECO:0000313" key="18">
    <source>
        <dbReference type="Proteomes" id="UP000054107"/>
    </source>
</evidence>
<evidence type="ECO:0000256" key="8">
    <source>
        <dbReference type="ARBA" id="ARBA00022824"/>
    </source>
</evidence>
<dbReference type="GO" id="GO:0004578">
    <property type="term" value="F:chitobiosyldiphosphodolichol beta-mannosyltransferase activity"/>
    <property type="evidence" value="ECO:0007669"/>
    <property type="project" value="UniProtKB-EC"/>
</dbReference>
<dbReference type="GO" id="GO:0005789">
    <property type="term" value="C:endoplasmic reticulum membrane"/>
    <property type="evidence" value="ECO:0007669"/>
    <property type="project" value="UniProtKB-SubCell"/>
</dbReference>
<evidence type="ECO:0000256" key="13">
    <source>
        <dbReference type="ARBA" id="ARBA00031566"/>
    </source>
</evidence>
<evidence type="ECO:0000256" key="5">
    <source>
        <dbReference type="ARBA" id="ARBA00022676"/>
    </source>
</evidence>
<keyword evidence="7" id="KW-0812">Transmembrane</keyword>
<keyword evidence="8" id="KW-0256">Endoplasmic reticulum</keyword>
<feature type="domain" description="Glycosyl transferase family 1" evidence="16">
    <location>
        <begin position="272"/>
        <end position="432"/>
    </location>
</feature>
<evidence type="ECO:0000256" key="10">
    <source>
        <dbReference type="ARBA" id="ARBA00023136"/>
    </source>
</evidence>
<dbReference type="PANTHER" id="PTHR13036">
    <property type="entry name" value="BETA1,4 MANNOSYLTRANSFERASE"/>
    <property type="match status" value="1"/>
</dbReference>
<evidence type="ECO:0000256" key="2">
    <source>
        <dbReference type="ARBA" id="ARBA00004922"/>
    </source>
</evidence>
<dbReference type="InterPro" id="IPR026051">
    <property type="entry name" value="ALG1-like"/>
</dbReference>
<sequence length="458" mass="52448">MYIFDNTGSTGLRRRLMVQVVVLGDIGRSPRMRYHATSLADSGCTVDLIGYTETNPGARVNVNRHIRVRPIRQAWSIPEGFPKILYLIWAPFKAMFLSVQLFWIMGCISQKPDFIIVQNPPSIPTLFIAKVVAYIRKAWFIIDWHNFGYSILSMKLGANHKVVRLAKWYEKRYGKIAFAHMCVTDTMHKELKDNWRVEGQILTVRDKPQSDFKRLGIEQVHRQFTFSLKAVEDLVKETAGGEEFLGKYNDSELGTLLTDATKEGHLIWRGDRPKLVVSSTSWTEDEDFSILLKAVELYEASAKPSDPRLLFVITGNGPQKKLYQEKIKQMNLTKTRIITMWLETGDYPLLLGSADLGISLHTSSSGMDLPMKVVDMFGCGLPVCAINFPCLNELVYDGTNGLIFENSQDLSEQFVELFVKNPKKLENLRENVINEYKDNTWQKQYKEILVKLFNQNSE</sequence>
<evidence type="ECO:0000256" key="4">
    <source>
        <dbReference type="ARBA" id="ARBA00015841"/>
    </source>
</evidence>
<keyword evidence="18" id="KW-1185">Reference proteome</keyword>